<gene>
    <name evidence="1" type="ORF">UV58_C0016G0003</name>
</gene>
<name>A0A0G1C8A4_9BACT</name>
<accession>A0A0G1C8A4</accession>
<proteinExistence type="predicted"/>
<comment type="caution">
    <text evidence="1">The sequence shown here is derived from an EMBL/GenBank/DDBJ whole genome shotgun (WGS) entry which is preliminary data.</text>
</comment>
<dbReference type="AlphaFoldDB" id="A0A0G1C8A4"/>
<protein>
    <submittedName>
        <fullName evidence="1">Uncharacterized protein</fullName>
    </submittedName>
</protein>
<reference evidence="1 2" key="1">
    <citation type="journal article" date="2015" name="Nature">
        <title>rRNA introns, odd ribosomes, and small enigmatic genomes across a large radiation of phyla.</title>
        <authorList>
            <person name="Brown C.T."/>
            <person name="Hug L.A."/>
            <person name="Thomas B.C."/>
            <person name="Sharon I."/>
            <person name="Castelle C.J."/>
            <person name="Singh A."/>
            <person name="Wilkins M.J."/>
            <person name="Williams K.H."/>
            <person name="Banfield J.F."/>
        </authorList>
    </citation>
    <scope>NUCLEOTIDE SEQUENCE [LARGE SCALE GENOMIC DNA]</scope>
</reference>
<dbReference type="Proteomes" id="UP000034810">
    <property type="component" value="Unassembled WGS sequence"/>
</dbReference>
<evidence type="ECO:0000313" key="1">
    <source>
        <dbReference type="EMBL" id="KKS81772.1"/>
    </source>
</evidence>
<organism evidence="1 2">
    <name type="scientific">Candidatus Wolfebacteria bacterium GW2011_GWC1_43_10</name>
    <dbReference type="NCBI Taxonomy" id="1619011"/>
    <lineage>
        <taxon>Bacteria</taxon>
        <taxon>Candidatus Wolfeibacteriota</taxon>
    </lineage>
</organism>
<sequence length="35" mass="4386">MADVNFLYYSSNLKTLRLDQRVFKFKQNYSHVRFR</sequence>
<evidence type="ECO:0000313" key="2">
    <source>
        <dbReference type="Proteomes" id="UP000034810"/>
    </source>
</evidence>
<dbReference type="EMBL" id="LCFA01000016">
    <property type="protein sequence ID" value="KKS81772.1"/>
    <property type="molecule type" value="Genomic_DNA"/>
</dbReference>